<dbReference type="PaxDb" id="5507-FOXG_17026P0"/>
<dbReference type="EMBL" id="AFQF01000390">
    <property type="protein sequence ID" value="EGU88511.1"/>
    <property type="molecule type" value="Genomic_DNA"/>
</dbReference>
<comment type="caution">
    <text evidence="6">The sequence shown here is derived from an EMBL/GenBank/DDBJ whole genome shotgun (WGS) entry which is preliminary data.</text>
</comment>
<comment type="subcellular location">
    <subcellularLocation>
        <location evidence="1">Membrane</location>
        <topology evidence="1">Multi-pass membrane protein</topology>
    </subcellularLocation>
</comment>
<dbReference type="GO" id="GO:0005886">
    <property type="term" value="C:plasma membrane"/>
    <property type="evidence" value="ECO:0007669"/>
    <property type="project" value="TreeGrafter"/>
</dbReference>
<evidence type="ECO:0000256" key="4">
    <source>
        <dbReference type="ARBA" id="ARBA00023136"/>
    </source>
</evidence>
<keyword evidence="2 5" id="KW-0812">Transmembrane</keyword>
<feature type="transmembrane region" description="Helical" evidence="5">
    <location>
        <begin position="211"/>
        <end position="229"/>
    </location>
</feature>
<dbReference type="PANTHER" id="PTHR31465">
    <property type="entry name" value="PROTEIN RTA1-RELATED"/>
    <property type="match status" value="1"/>
</dbReference>
<organism evidence="6">
    <name type="scientific">Fusarium oxysporum (strain Fo5176)</name>
    <name type="common">Fusarium vascular wilt</name>
    <dbReference type="NCBI Taxonomy" id="660025"/>
    <lineage>
        <taxon>Eukaryota</taxon>
        <taxon>Fungi</taxon>
        <taxon>Dikarya</taxon>
        <taxon>Ascomycota</taxon>
        <taxon>Pezizomycotina</taxon>
        <taxon>Sordariomycetes</taxon>
        <taxon>Hypocreomycetidae</taxon>
        <taxon>Hypocreales</taxon>
        <taxon>Nectriaceae</taxon>
        <taxon>Fusarium</taxon>
        <taxon>Fusarium oxysporum species complex</taxon>
    </lineage>
</organism>
<keyword evidence="4 5" id="KW-0472">Membrane</keyword>
<evidence type="ECO:0000256" key="5">
    <source>
        <dbReference type="SAM" id="Phobius"/>
    </source>
</evidence>
<keyword evidence="3 5" id="KW-1133">Transmembrane helix</keyword>
<accession>F9F3M6</accession>
<dbReference type="Pfam" id="PF04479">
    <property type="entry name" value="RTA1"/>
    <property type="match status" value="1"/>
</dbReference>
<evidence type="ECO:0000256" key="3">
    <source>
        <dbReference type="ARBA" id="ARBA00022989"/>
    </source>
</evidence>
<dbReference type="InterPro" id="IPR007568">
    <property type="entry name" value="RTA1"/>
</dbReference>
<evidence type="ECO:0000256" key="1">
    <source>
        <dbReference type="ARBA" id="ARBA00004141"/>
    </source>
</evidence>
<feature type="transmembrane region" description="Helical" evidence="5">
    <location>
        <begin position="62"/>
        <end position="85"/>
    </location>
</feature>
<proteinExistence type="predicted"/>
<dbReference type="STRING" id="660025.F9F3M6"/>
<dbReference type="AlphaFoldDB" id="F9F3M6"/>
<feature type="transmembrane region" description="Helical" evidence="5">
    <location>
        <begin position="249"/>
        <end position="273"/>
    </location>
</feature>
<feature type="transmembrane region" description="Helical" evidence="5">
    <location>
        <begin position="34"/>
        <end position="55"/>
    </location>
</feature>
<protein>
    <recommendedName>
        <fullName evidence="7">Sphingoid long-chain base transporter RSB1</fullName>
    </recommendedName>
</protein>
<feature type="transmembrane region" description="Helical" evidence="5">
    <location>
        <begin position="91"/>
        <end position="114"/>
    </location>
</feature>
<dbReference type="GO" id="GO:0000324">
    <property type="term" value="C:fungal-type vacuole"/>
    <property type="evidence" value="ECO:0007669"/>
    <property type="project" value="TreeGrafter"/>
</dbReference>
<sequence>MNETGNFVIFGPKANCTLELCPIEMSVYGYRPSLPANITFAALFTFATFAHAYLGFKWKTPWFMWCMILSCTHEVTGYVARILLWVNPWSFGAFITQIIAITQAPVFYCAAIYVTLGQSIEHYGPSLARFPTKYFAWVFVPMDIISLILQGTGGGLSASSSGASQVGVDVAMAGLILQVIMLVAFSLLFGDYMFRYLRSKKSRNLGSRDKLFFAFLAIAVLATLARCVFRADELKEGYQGELIKHEDLFIALEGVLIVVAVFCLFIAHPGFVFNRPAKVYYSVATGTEATDEMAYRSKLADPVRAAYKGDELYDSSI</sequence>
<dbReference type="PANTHER" id="PTHR31465:SF9">
    <property type="entry name" value="SPHINGOID LONG-CHAIN BASE TRANSPORTER RSB1"/>
    <property type="match status" value="1"/>
</dbReference>
<evidence type="ECO:0000313" key="6">
    <source>
        <dbReference type="EMBL" id="EGU88511.1"/>
    </source>
</evidence>
<dbReference type="OrthoDB" id="4521223at2759"/>
<name>F9F3M6_FUSOF</name>
<evidence type="ECO:0008006" key="7">
    <source>
        <dbReference type="Google" id="ProtNLM"/>
    </source>
</evidence>
<evidence type="ECO:0000256" key="2">
    <source>
        <dbReference type="ARBA" id="ARBA00022692"/>
    </source>
</evidence>
<gene>
    <name evidence="6" type="ORF">FOXB_01001</name>
</gene>
<feature type="transmembrane region" description="Helical" evidence="5">
    <location>
        <begin position="170"/>
        <end position="190"/>
    </location>
</feature>
<reference evidence="6" key="1">
    <citation type="journal article" date="2012" name="Mol. Plant Microbe Interact.">
        <title>A highly conserved effector in Fusarium oxysporum is required for full virulence on Arabidopsis.</title>
        <authorList>
            <person name="Thatcher L.F."/>
            <person name="Gardiner D.M."/>
            <person name="Kazan K."/>
            <person name="Manners J."/>
        </authorList>
    </citation>
    <scope>NUCLEOTIDE SEQUENCE [LARGE SCALE GENOMIC DNA]</scope>
    <source>
        <strain evidence="6">Fo5176</strain>
    </source>
</reference>
<feature type="transmembrane region" description="Helical" evidence="5">
    <location>
        <begin position="134"/>
        <end position="158"/>
    </location>
</feature>